<dbReference type="Proteomes" id="UP000315469">
    <property type="component" value="Unassembled WGS sequence"/>
</dbReference>
<accession>A0ABY2ZQL5</accession>
<name>A0ABY2ZQL5_9GAMM</name>
<dbReference type="PROSITE" id="PS00041">
    <property type="entry name" value="HTH_ARAC_FAMILY_1"/>
    <property type="match status" value="1"/>
</dbReference>
<evidence type="ECO:0000256" key="4">
    <source>
        <dbReference type="SAM" id="MobiDB-lite"/>
    </source>
</evidence>
<dbReference type="EMBL" id="VHJB01000007">
    <property type="protein sequence ID" value="TPV45268.1"/>
    <property type="molecule type" value="Genomic_DNA"/>
</dbReference>
<dbReference type="Pfam" id="PF01965">
    <property type="entry name" value="DJ-1_PfpI"/>
    <property type="match status" value="1"/>
</dbReference>
<comment type="caution">
    <text evidence="6">The sequence shown here is derived from an EMBL/GenBank/DDBJ whole genome shotgun (WGS) entry which is preliminary data.</text>
</comment>
<feature type="region of interest" description="Disordered" evidence="4">
    <location>
        <begin position="315"/>
        <end position="334"/>
    </location>
</feature>
<evidence type="ECO:0000256" key="3">
    <source>
        <dbReference type="ARBA" id="ARBA00023163"/>
    </source>
</evidence>
<sequence>MAGLRVAVLATAGFSLFHFSVPCILFGSAMPQQALFQVDVFAEKPGVVRSDMGLSITVEHGPELLDQAAIIIVPYWHNPAEKPAQVLLNKLVAAWQRGAEVVGLCLGTYVLAYAGLLDQHRAATHWEFEQDFSSRFPAVQLDSNALYARDDRLITSAGTAAGIDCCLDIIRHHYGSAIANRVARRMVVPPYREGGQAQFIKRPVPETTRDSKINALLASLRENLHKPQNLDSLSRRLSMSRRTLTRHFQRATGMSLGEWLTAERLQRSQWLLETTTMNIESVAEKVGFESPVSFRQRFKSRFGVSPSEWRRTFRGSEPVMANNKVGKKDARTPG</sequence>
<gene>
    <name evidence="6" type="ORF">FJW02_00405</name>
</gene>
<dbReference type="SUPFAM" id="SSF46689">
    <property type="entry name" value="Homeodomain-like"/>
    <property type="match status" value="2"/>
</dbReference>
<dbReference type="Pfam" id="PF12833">
    <property type="entry name" value="HTH_18"/>
    <property type="match status" value="1"/>
</dbReference>
<evidence type="ECO:0000259" key="5">
    <source>
        <dbReference type="PROSITE" id="PS01124"/>
    </source>
</evidence>
<feature type="domain" description="HTH araC/xylS-type" evidence="5">
    <location>
        <begin position="214"/>
        <end position="312"/>
    </location>
</feature>
<dbReference type="CDD" id="cd03137">
    <property type="entry name" value="GATase1_AraC_1"/>
    <property type="match status" value="1"/>
</dbReference>
<dbReference type="SMART" id="SM00342">
    <property type="entry name" value="HTH_ARAC"/>
    <property type="match status" value="1"/>
</dbReference>
<dbReference type="SUPFAM" id="SSF52317">
    <property type="entry name" value="Class I glutamine amidotransferase-like"/>
    <property type="match status" value="1"/>
</dbReference>
<dbReference type="GeneID" id="90523501"/>
<dbReference type="PRINTS" id="PR00032">
    <property type="entry name" value="HTHARAC"/>
</dbReference>
<dbReference type="Gene3D" id="3.40.50.880">
    <property type="match status" value="1"/>
</dbReference>
<keyword evidence="7" id="KW-1185">Reference proteome</keyword>
<dbReference type="InterPro" id="IPR018062">
    <property type="entry name" value="HTH_AraC-typ_CS"/>
</dbReference>
<protein>
    <submittedName>
        <fullName evidence="6">Helix-turn-helix domain-containing protein</fullName>
    </submittedName>
</protein>
<keyword evidence="1" id="KW-0805">Transcription regulation</keyword>
<dbReference type="InterPro" id="IPR052158">
    <property type="entry name" value="INH-QAR"/>
</dbReference>
<keyword evidence="2" id="KW-0238">DNA-binding</keyword>
<evidence type="ECO:0000256" key="1">
    <source>
        <dbReference type="ARBA" id="ARBA00023015"/>
    </source>
</evidence>
<dbReference type="InterPro" id="IPR018060">
    <property type="entry name" value="HTH_AraC"/>
</dbReference>
<dbReference type="InterPro" id="IPR009057">
    <property type="entry name" value="Homeodomain-like_sf"/>
</dbReference>
<reference evidence="6 7" key="1">
    <citation type="submission" date="2019-06" db="EMBL/GenBank/DDBJ databases">
        <title>Taxogenomics and systematics of the genus Pantoea.</title>
        <authorList>
            <person name="Tambong J.T."/>
        </authorList>
    </citation>
    <scope>NUCLEOTIDE SEQUENCE [LARGE SCALE GENOMIC DNA]</scope>
    <source>
        <strain evidence="6 7">LMG 24197</strain>
    </source>
</reference>
<keyword evidence="3" id="KW-0804">Transcription</keyword>
<dbReference type="PANTHER" id="PTHR43130">
    <property type="entry name" value="ARAC-FAMILY TRANSCRIPTIONAL REGULATOR"/>
    <property type="match status" value="1"/>
</dbReference>
<dbReference type="InterPro" id="IPR029062">
    <property type="entry name" value="Class_I_gatase-like"/>
</dbReference>
<organism evidence="6 7">
    <name type="scientific">Pantoea eucalypti</name>
    <dbReference type="NCBI Taxonomy" id="470933"/>
    <lineage>
        <taxon>Bacteria</taxon>
        <taxon>Pseudomonadati</taxon>
        <taxon>Pseudomonadota</taxon>
        <taxon>Gammaproteobacteria</taxon>
        <taxon>Enterobacterales</taxon>
        <taxon>Erwiniaceae</taxon>
        <taxon>Pantoea</taxon>
    </lineage>
</organism>
<evidence type="ECO:0000256" key="2">
    <source>
        <dbReference type="ARBA" id="ARBA00023125"/>
    </source>
</evidence>
<dbReference type="PROSITE" id="PS01124">
    <property type="entry name" value="HTH_ARAC_FAMILY_2"/>
    <property type="match status" value="1"/>
</dbReference>
<dbReference type="InterPro" id="IPR020449">
    <property type="entry name" value="Tscrpt_reg_AraC-type_HTH"/>
</dbReference>
<evidence type="ECO:0000313" key="6">
    <source>
        <dbReference type="EMBL" id="TPV45268.1"/>
    </source>
</evidence>
<dbReference type="RefSeq" id="WP_140915421.1">
    <property type="nucleotide sequence ID" value="NZ_CP045722.1"/>
</dbReference>
<proteinExistence type="predicted"/>
<dbReference type="Gene3D" id="1.10.10.60">
    <property type="entry name" value="Homeodomain-like"/>
    <property type="match status" value="1"/>
</dbReference>
<evidence type="ECO:0000313" key="7">
    <source>
        <dbReference type="Proteomes" id="UP000315469"/>
    </source>
</evidence>
<dbReference type="PANTHER" id="PTHR43130:SF3">
    <property type="entry name" value="HTH-TYPE TRANSCRIPTIONAL REGULATOR RV1931C"/>
    <property type="match status" value="1"/>
</dbReference>
<dbReference type="InterPro" id="IPR002818">
    <property type="entry name" value="DJ-1/PfpI"/>
</dbReference>